<keyword evidence="3" id="KW-1185">Reference proteome</keyword>
<evidence type="ECO:0000256" key="2">
    <source>
        <dbReference type="SAM" id="MobiDB-lite"/>
    </source>
</evidence>
<gene>
    <name evidence="4 5 6 7 8 9 10" type="primary">LOC117649516</name>
</gene>
<feature type="compositionally biased region" description="Pro residues" evidence="2">
    <location>
        <begin position="414"/>
        <end position="430"/>
    </location>
</feature>
<name>A0A6P8ZT59_THRPL</name>
<dbReference type="RefSeq" id="XP_034248329.1">
    <property type="nucleotide sequence ID" value="XM_034392438.1"/>
</dbReference>
<evidence type="ECO:0000313" key="8">
    <source>
        <dbReference type="RefSeq" id="XP_034248312.1"/>
    </source>
</evidence>
<feature type="compositionally biased region" description="Polar residues" evidence="2">
    <location>
        <begin position="463"/>
        <end position="472"/>
    </location>
</feature>
<feature type="compositionally biased region" description="Basic and acidic residues" evidence="2">
    <location>
        <begin position="82"/>
        <end position="102"/>
    </location>
</feature>
<accession>A0A6P8ZT59</accession>
<feature type="region of interest" description="Disordered" evidence="2">
    <location>
        <begin position="404"/>
        <end position="430"/>
    </location>
</feature>
<feature type="region of interest" description="Disordered" evidence="2">
    <location>
        <begin position="70"/>
        <end position="113"/>
    </location>
</feature>
<protein>
    <submittedName>
        <fullName evidence="4 5">Histone acetyltransferase KAT6A-like</fullName>
    </submittedName>
</protein>
<dbReference type="RefSeq" id="XP_034248280.1">
    <property type="nucleotide sequence ID" value="XM_034392389.1"/>
</dbReference>
<evidence type="ECO:0000313" key="7">
    <source>
        <dbReference type="RefSeq" id="XP_034248304.1"/>
    </source>
</evidence>
<feature type="region of interest" description="Disordered" evidence="2">
    <location>
        <begin position="1"/>
        <end position="53"/>
    </location>
</feature>
<feature type="region of interest" description="Disordered" evidence="2">
    <location>
        <begin position="270"/>
        <end position="309"/>
    </location>
</feature>
<feature type="region of interest" description="Disordered" evidence="2">
    <location>
        <begin position="451"/>
        <end position="482"/>
    </location>
</feature>
<dbReference type="RefSeq" id="XP_034248288.1">
    <property type="nucleotide sequence ID" value="XM_034392397.1"/>
</dbReference>
<feature type="compositionally biased region" description="Basic and acidic residues" evidence="2">
    <location>
        <begin position="286"/>
        <end position="300"/>
    </location>
</feature>
<keyword evidence="1" id="KW-0175">Coiled coil</keyword>
<dbReference type="RefSeq" id="XP_034248322.1">
    <property type="nucleotide sequence ID" value="XM_034392431.1"/>
</dbReference>
<feature type="region of interest" description="Disordered" evidence="2">
    <location>
        <begin position="374"/>
        <end position="393"/>
    </location>
</feature>
<evidence type="ECO:0000313" key="6">
    <source>
        <dbReference type="RefSeq" id="XP_034248296.1"/>
    </source>
</evidence>
<proteinExistence type="predicted"/>
<dbReference type="RefSeq" id="XP_034248296.1">
    <property type="nucleotide sequence ID" value="XM_034392405.1"/>
</dbReference>
<dbReference type="Proteomes" id="UP000515158">
    <property type="component" value="Unplaced"/>
</dbReference>
<dbReference type="RefSeq" id="XP_034248304.1">
    <property type="nucleotide sequence ID" value="XM_034392413.1"/>
</dbReference>
<evidence type="ECO:0000313" key="9">
    <source>
        <dbReference type="RefSeq" id="XP_034248322.1"/>
    </source>
</evidence>
<reference evidence="4 5" key="1">
    <citation type="submission" date="2025-04" db="UniProtKB">
        <authorList>
            <consortium name="RefSeq"/>
        </authorList>
    </citation>
    <scope>IDENTIFICATION</scope>
    <source>
        <tissue evidence="4 5">Total insect</tissue>
    </source>
</reference>
<evidence type="ECO:0000313" key="3">
    <source>
        <dbReference type="Proteomes" id="UP000515158"/>
    </source>
</evidence>
<feature type="coiled-coil region" evidence="1">
    <location>
        <begin position="125"/>
        <end position="177"/>
    </location>
</feature>
<evidence type="ECO:0000256" key="1">
    <source>
        <dbReference type="SAM" id="Coils"/>
    </source>
</evidence>
<evidence type="ECO:0000313" key="5">
    <source>
        <dbReference type="RefSeq" id="XP_034248288.1"/>
    </source>
</evidence>
<evidence type="ECO:0000313" key="10">
    <source>
        <dbReference type="RefSeq" id="XP_034248329.1"/>
    </source>
</evidence>
<evidence type="ECO:0000313" key="4">
    <source>
        <dbReference type="RefSeq" id="XP_034248280.1"/>
    </source>
</evidence>
<organism evidence="4">
    <name type="scientific">Thrips palmi</name>
    <name type="common">Melon thrips</name>
    <dbReference type="NCBI Taxonomy" id="161013"/>
    <lineage>
        <taxon>Eukaryota</taxon>
        <taxon>Metazoa</taxon>
        <taxon>Ecdysozoa</taxon>
        <taxon>Arthropoda</taxon>
        <taxon>Hexapoda</taxon>
        <taxon>Insecta</taxon>
        <taxon>Pterygota</taxon>
        <taxon>Neoptera</taxon>
        <taxon>Paraneoptera</taxon>
        <taxon>Thysanoptera</taxon>
        <taxon>Terebrantia</taxon>
        <taxon>Thripoidea</taxon>
        <taxon>Thripidae</taxon>
        <taxon>Thrips</taxon>
    </lineage>
</organism>
<dbReference type="AlphaFoldDB" id="A0A6P8ZT59"/>
<dbReference type="KEGG" id="tpal:117649516"/>
<sequence length="482" mass="52861">MSSNQDPQGKLQGTPRQAPPPAAGMQRPFGERSPAAPPPRRDSASPTRAPMGWSLLLSVERARRALEEEMQTQAAMASKAAKTSEAEVALKEVKREVQEPSPRRTTGGPAGLNDDQEVYRLEQQVASLRKNNTQLLVRLQEQEEAHLKTNSDLRLQIESLESRLNAAENLNKFQVEENNKLRSSNIHLSQKLEKSQMENKAAIQKWCDKVGLLKHKVEKQKKYTSDLVHKLSKSTQAAGQVQEMEELVVWQRSRLKDQEAELSQLKGALAREKRRSASGNSAYPVESRRAARQDGVRHVETQTPSSCLQPEPECSVVLQVVSEAYPTAASIMRNYEELSLSLSALRSPVKAAIAAMPPATRSLCLKNMMRALQSEQTNADEEESSPSAKPCDQVLSPVSAVTDAGDASGVVSPKPSPPDAALPPPPFVLPQHLPLPPVAVPIDFMLASRKRAAEDDEAASGKQAVTQRISSKSSHHSNFPLF</sequence>
<dbReference type="RefSeq" id="XP_034248312.1">
    <property type="nucleotide sequence ID" value="XM_034392421.1"/>
</dbReference>
<dbReference type="GeneID" id="117649516"/>